<gene>
    <name evidence="2" type="ORF">B0A77_04125</name>
</gene>
<sequence length="456" mass="52971">MLIRFTIENFLSFRDKEVFSLIPGKGTLKPQHKSKPLKGISVLKTAVVFGANASGKSNLIKAIEFGKNLVLKGSKAEQPITFDVFKLDKKSVKDNSKIEYEIQHKNKNYAYGFIFNSKEIIEEWLFEINKKSETKIFERTNSNHFDLTFLSKKNKKEETQFIEFTAKGTPRNQLFLTQIRNTNVTENVSDISDILNIIDWFQNALTVIYPNSKNIGKKFELLENTDLKKLFTEMLDYFDTGIDGIDFKEIDFNKVDVPNEVKEDIKNDLLSEKSEKKGAFLSNPQDDKYYIITKNKENELEAKLLKTKHRVVGGTFELFDLKDESDGTRRIMDLIPLIIDFFKGGNVFIIDEMERSLHPNLIYDLFDFFLSKCDDINSQFIVASHESTLLTQKLLRKDEIWFAVKDKLGISHLHSLEDYNIRFDKEVRRDYLLGRYKGIPKLGNRNKLTVLPFNND</sequence>
<dbReference type="OrthoDB" id="9809324at2"/>
<organism evidence="2 3">
    <name type="scientific">Flavobacterium branchiophilum</name>
    <dbReference type="NCBI Taxonomy" id="55197"/>
    <lineage>
        <taxon>Bacteria</taxon>
        <taxon>Pseudomonadati</taxon>
        <taxon>Bacteroidota</taxon>
        <taxon>Flavobacteriia</taxon>
        <taxon>Flavobacteriales</taxon>
        <taxon>Flavobacteriaceae</taxon>
        <taxon>Flavobacterium</taxon>
    </lineage>
</organism>
<dbReference type="PANTHER" id="PTHR40396">
    <property type="entry name" value="ATPASE-LIKE PROTEIN"/>
    <property type="match status" value="1"/>
</dbReference>
<dbReference type="GO" id="GO:0016887">
    <property type="term" value="F:ATP hydrolysis activity"/>
    <property type="evidence" value="ECO:0007669"/>
    <property type="project" value="InterPro"/>
</dbReference>
<dbReference type="InterPro" id="IPR003959">
    <property type="entry name" value="ATPase_AAA_core"/>
</dbReference>
<dbReference type="AlphaFoldDB" id="A0A2H3KKK6"/>
<dbReference type="Pfam" id="PF13304">
    <property type="entry name" value="AAA_21"/>
    <property type="match status" value="1"/>
</dbReference>
<dbReference type="GO" id="GO:0005524">
    <property type="term" value="F:ATP binding"/>
    <property type="evidence" value="ECO:0007669"/>
    <property type="project" value="InterPro"/>
</dbReference>
<evidence type="ECO:0000313" key="3">
    <source>
        <dbReference type="Proteomes" id="UP000220828"/>
    </source>
</evidence>
<dbReference type="EMBL" id="PCMW01000024">
    <property type="protein sequence ID" value="PDS25693.1"/>
    <property type="molecule type" value="Genomic_DNA"/>
</dbReference>
<dbReference type="Gene3D" id="3.40.50.300">
    <property type="entry name" value="P-loop containing nucleotide triphosphate hydrolases"/>
    <property type="match status" value="1"/>
</dbReference>
<dbReference type="SUPFAM" id="SSF52540">
    <property type="entry name" value="P-loop containing nucleoside triphosphate hydrolases"/>
    <property type="match status" value="1"/>
</dbReference>
<evidence type="ECO:0000259" key="1">
    <source>
        <dbReference type="Pfam" id="PF13304"/>
    </source>
</evidence>
<dbReference type="RefSeq" id="WP_097553630.1">
    <property type="nucleotide sequence ID" value="NZ_PCMW01000024.1"/>
</dbReference>
<proteinExistence type="predicted"/>
<dbReference type="InterPro" id="IPR027417">
    <property type="entry name" value="P-loop_NTPase"/>
</dbReference>
<dbReference type="Proteomes" id="UP000220828">
    <property type="component" value="Unassembled WGS sequence"/>
</dbReference>
<evidence type="ECO:0000313" key="2">
    <source>
        <dbReference type="EMBL" id="PDS25693.1"/>
    </source>
</evidence>
<feature type="domain" description="ATPase AAA-type core" evidence="1">
    <location>
        <begin position="46"/>
        <end position="390"/>
    </location>
</feature>
<accession>A0A2H3KKK6</accession>
<dbReference type="PANTHER" id="PTHR40396:SF1">
    <property type="entry name" value="ATPASE AAA-TYPE CORE DOMAIN-CONTAINING PROTEIN"/>
    <property type="match status" value="1"/>
</dbReference>
<protein>
    <recommendedName>
        <fullName evidence="1">ATPase AAA-type core domain-containing protein</fullName>
    </recommendedName>
</protein>
<reference evidence="2 3" key="1">
    <citation type="submission" date="2017-09" db="EMBL/GenBank/DDBJ databases">
        <title>Whole genomes of Flavobacteriaceae.</title>
        <authorList>
            <person name="Stine C."/>
            <person name="Li C."/>
            <person name="Tadesse D."/>
        </authorList>
    </citation>
    <scope>NUCLEOTIDE SEQUENCE [LARGE SCALE GENOMIC DNA]</scope>
    <source>
        <strain evidence="2 3">ATCC 35036</strain>
    </source>
</reference>
<comment type="caution">
    <text evidence="2">The sequence shown here is derived from an EMBL/GenBank/DDBJ whole genome shotgun (WGS) entry which is preliminary data.</text>
</comment>
<name>A0A2H3KKK6_9FLAO</name>